<sequence>MQRSSSASRVSDDGPFYNSISSSSGSGSLRPSWSDTELPTLDPLSRAAERERVRKRSAENAVHAIPLLLLLCAAILWIFSYPEWEAASHVEVGMNDRMKKTLQRTARRRGRRLRGQAILFFLLREWRHWDIKARGSKVGATLGWVERAVGKPIRPLRSTSAG</sequence>
<gene>
    <name evidence="3" type="ORF">SAY86_019308</name>
</gene>
<reference evidence="3 4" key="1">
    <citation type="journal article" date="2023" name="Hortic Res">
        <title>Pangenome of water caltrop reveals structural variations and asymmetric subgenome divergence after allopolyploidization.</title>
        <authorList>
            <person name="Zhang X."/>
            <person name="Chen Y."/>
            <person name="Wang L."/>
            <person name="Yuan Y."/>
            <person name="Fang M."/>
            <person name="Shi L."/>
            <person name="Lu R."/>
            <person name="Comes H.P."/>
            <person name="Ma Y."/>
            <person name="Chen Y."/>
            <person name="Huang G."/>
            <person name="Zhou Y."/>
            <person name="Zheng Z."/>
            <person name="Qiu Y."/>
        </authorList>
    </citation>
    <scope>NUCLEOTIDE SEQUENCE [LARGE SCALE GENOMIC DNA]</scope>
    <source>
        <strain evidence="3">F231</strain>
    </source>
</reference>
<name>A0AAN7LMY4_TRANT</name>
<evidence type="ECO:0000256" key="2">
    <source>
        <dbReference type="SAM" id="Phobius"/>
    </source>
</evidence>
<feature type="transmembrane region" description="Helical" evidence="2">
    <location>
        <begin position="60"/>
        <end position="79"/>
    </location>
</feature>
<dbReference type="EMBL" id="JAXQNO010000011">
    <property type="protein sequence ID" value="KAK4787989.1"/>
    <property type="molecule type" value="Genomic_DNA"/>
</dbReference>
<feature type="compositionally biased region" description="Low complexity" evidence="1">
    <location>
        <begin position="19"/>
        <end position="34"/>
    </location>
</feature>
<keyword evidence="2" id="KW-0472">Membrane</keyword>
<organism evidence="3 4">
    <name type="scientific">Trapa natans</name>
    <name type="common">Water chestnut</name>
    <dbReference type="NCBI Taxonomy" id="22666"/>
    <lineage>
        <taxon>Eukaryota</taxon>
        <taxon>Viridiplantae</taxon>
        <taxon>Streptophyta</taxon>
        <taxon>Embryophyta</taxon>
        <taxon>Tracheophyta</taxon>
        <taxon>Spermatophyta</taxon>
        <taxon>Magnoliopsida</taxon>
        <taxon>eudicotyledons</taxon>
        <taxon>Gunneridae</taxon>
        <taxon>Pentapetalae</taxon>
        <taxon>rosids</taxon>
        <taxon>malvids</taxon>
        <taxon>Myrtales</taxon>
        <taxon>Lythraceae</taxon>
        <taxon>Trapa</taxon>
    </lineage>
</organism>
<keyword evidence="2" id="KW-1133">Transmembrane helix</keyword>
<dbReference type="AlphaFoldDB" id="A0AAN7LMY4"/>
<dbReference type="PANTHER" id="PTHR34189">
    <property type="entry name" value="TRANSMEMBRANE PROTEIN"/>
    <property type="match status" value="1"/>
</dbReference>
<keyword evidence="2" id="KW-0812">Transmembrane</keyword>
<evidence type="ECO:0000313" key="3">
    <source>
        <dbReference type="EMBL" id="KAK4787989.1"/>
    </source>
</evidence>
<proteinExistence type="predicted"/>
<comment type="caution">
    <text evidence="3">The sequence shown here is derived from an EMBL/GenBank/DDBJ whole genome shotgun (WGS) entry which is preliminary data.</text>
</comment>
<accession>A0AAN7LMY4</accession>
<dbReference type="PANTHER" id="PTHR34189:SF13">
    <property type="entry name" value="TRANSMEMBRANE PROTEIN"/>
    <property type="match status" value="1"/>
</dbReference>
<protein>
    <recommendedName>
        <fullName evidence="5">Transmembrane protein</fullName>
    </recommendedName>
</protein>
<feature type="region of interest" description="Disordered" evidence="1">
    <location>
        <begin position="1"/>
        <end position="37"/>
    </location>
</feature>
<evidence type="ECO:0000256" key="1">
    <source>
        <dbReference type="SAM" id="MobiDB-lite"/>
    </source>
</evidence>
<evidence type="ECO:0008006" key="5">
    <source>
        <dbReference type="Google" id="ProtNLM"/>
    </source>
</evidence>
<dbReference type="Proteomes" id="UP001346149">
    <property type="component" value="Unassembled WGS sequence"/>
</dbReference>
<evidence type="ECO:0000313" key="4">
    <source>
        <dbReference type="Proteomes" id="UP001346149"/>
    </source>
</evidence>
<keyword evidence="4" id="KW-1185">Reference proteome</keyword>